<accession>A0A9P7AIZ7</accession>
<sequence length="737" mass="81858">MWVAVSQAQASSRSAVTDLNQTNRAGLEVLVRLPVQSCNHLFPPVFEECSEFVTDSHPRVAISNLIRKFPSKQRLLHRTNRAHLDRMAHWHGGRSGQWPEYPPTSHDEGDPSMHSSLPQPGQWNTVPASSLSHPAGNTFPLQEPAGDSQHQPGIITPDSSHSQYPAGNTFPLQEPAGGSQHQPGIITHETSHSQYPVGGSYQTLEPQLQFPTGHAFQQEASNQFHHGTFDVAQTTPQGPTLPQTSHYLTSFNPTTSQGNVDYDYRNPQYAATSLHEPEYSNYQTMHSQGPAHVSHQNLQFEPQSSMVGSYQPFVSQDFHDSSVPHHTFQFPTALHPTDPSTSQGALTQSTFPAFGADTSHDRGHPPSSRPKDLIKMLVEKRPVHQRVKRAHQEIQIMSSTAPSATRSTRKNSPLQIDSLLVDYLKEDSATMMNSLLFQNSLYPATDAIDTLADRALDDAIAKHKDNAKELKKWKSRQEGQSTLGRLKGLVKKVHRDSQGCARGLVIGVYNLSLQVLFKNMDDVVPSRKWDASVLLLNDDYLDSIVQRITNDGQVQSIRIPFGNAAVIGTAEYILIDQGYHRYIFLHAPDWEVALKNMFALAAAICDWVIRRCSRDGLFQNADFHSLESEVSYLRMTNRMESLVGNDKVEFYGLLFSIRLPPNVTGIVHAGIPEVLASAARANQRRGPDQSSDLYLPHPSDQASVPEPIENPLDLQGSGENTVHTRDKETIRAGGQRE</sequence>
<feature type="region of interest" description="Disordered" evidence="1">
    <location>
        <begin position="90"/>
        <end position="185"/>
    </location>
</feature>
<organism evidence="2 3">
    <name type="scientific">Suillus plorans</name>
    <dbReference type="NCBI Taxonomy" id="116603"/>
    <lineage>
        <taxon>Eukaryota</taxon>
        <taxon>Fungi</taxon>
        <taxon>Dikarya</taxon>
        <taxon>Basidiomycota</taxon>
        <taxon>Agaricomycotina</taxon>
        <taxon>Agaricomycetes</taxon>
        <taxon>Agaricomycetidae</taxon>
        <taxon>Boletales</taxon>
        <taxon>Suillineae</taxon>
        <taxon>Suillaceae</taxon>
        <taxon>Suillus</taxon>
    </lineage>
</organism>
<proteinExistence type="predicted"/>
<feature type="compositionally biased region" description="Polar residues" evidence="1">
    <location>
        <begin position="113"/>
        <end position="132"/>
    </location>
</feature>
<dbReference type="RefSeq" id="XP_041157405.1">
    <property type="nucleotide sequence ID" value="XM_041300439.1"/>
</dbReference>
<feature type="compositionally biased region" description="Basic and acidic residues" evidence="1">
    <location>
        <begin position="722"/>
        <end position="737"/>
    </location>
</feature>
<reference evidence="2" key="1">
    <citation type="journal article" date="2020" name="New Phytol.">
        <title>Comparative genomics reveals dynamic genome evolution in host specialist ectomycorrhizal fungi.</title>
        <authorList>
            <person name="Lofgren L.A."/>
            <person name="Nguyen N.H."/>
            <person name="Vilgalys R."/>
            <person name="Ruytinx J."/>
            <person name="Liao H.L."/>
            <person name="Branco S."/>
            <person name="Kuo A."/>
            <person name="LaButti K."/>
            <person name="Lipzen A."/>
            <person name="Andreopoulos W."/>
            <person name="Pangilinan J."/>
            <person name="Riley R."/>
            <person name="Hundley H."/>
            <person name="Na H."/>
            <person name="Barry K."/>
            <person name="Grigoriev I.V."/>
            <person name="Stajich J.E."/>
            <person name="Kennedy P.G."/>
        </authorList>
    </citation>
    <scope>NUCLEOTIDE SEQUENCE</scope>
    <source>
        <strain evidence="2">S12</strain>
    </source>
</reference>
<feature type="compositionally biased region" description="Polar residues" evidence="1">
    <location>
        <begin position="338"/>
        <end position="351"/>
    </location>
</feature>
<dbReference type="GeneID" id="64594203"/>
<protein>
    <submittedName>
        <fullName evidence="2">Uncharacterized protein</fullName>
    </submittedName>
</protein>
<keyword evidence="3" id="KW-1185">Reference proteome</keyword>
<feature type="region of interest" description="Disordered" evidence="1">
    <location>
        <begin position="680"/>
        <end position="737"/>
    </location>
</feature>
<feature type="region of interest" description="Disordered" evidence="1">
    <location>
        <begin position="332"/>
        <end position="370"/>
    </location>
</feature>
<dbReference type="AlphaFoldDB" id="A0A9P7AIZ7"/>
<evidence type="ECO:0000313" key="2">
    <source>
        <dbReference type="EMBL" id="KAG1790437.1"/>
    </source>
</evidence>
<evidence type="ECO:0000256" key="1">
    <source>
        <dbReference type="SAM" id="MobiDB-lite"/>
    </source>
</evidence>
<dbReference type="EMBL" id="JABBWE010000050">
    <property type="protein sequence ID" value="KAG1790437.1"/>
    <property type="molecule type" value="Genomic_DNA"/>
</dbReference>
<dbReference type="Proteomes" id="UP000719766">
    <property type="component" value="Unassembled WGS sequence"/>
</dbReference>
<feature type="compositionally biased region" description="Polar residues" evidence="1">
    <location>
        <begin position="157"/>
        <end position="166"/>
    </location>
</feature>
<comment type="caution">
    <text evidence="2">The sequence shown here is derived from an EMBL/GenBank/DDBJ whole genome shotgun (WGS) entry which is preliminary data.</text>
</comment>
<dbReference type="OrthoDB" id="2682902at2759"/>
<feature type="compositionally biased region" description="Basic and acidic residues" evidence="1">
    <location>
        <begin position="358"/>
        <end position="370"/>
    </location>
</feature>
<gene>
    <name evidence="2" type="ORF">HD556DRAFT_1310645</name>
</gene>
<evidence type="ECO:0000313" key="3">
    <source>
        <dbReference type="Proteomes" id="UP000719766"/>
    </source>
</evidence>
<name>A0A9P7AIZ7_9AGAM</name>